<feature type="compositionally biased region" description="Polar residues" evidence="5">
    <location>
        <begin position="430"/>
        <end position="446"/>
    </location>
</feature>
<dbReference type="Proteomes" id="UP001150062">
    <property type="component" value="Unassembled WGS sequence"/>
</dbReference>
<evidence type="ECO:0000313" key="8">
    <source>
        <dbReference type="Proteomes" id="UP001150062"/>
    </source>
</evidence>
<feature type="coiled-coil region" evidence="4">
    <location>
        <begin position="236"/>
        <end position="273"/>
    </location>
</feature>
<dbReference type="InterPro" id="IPR003822">
    <property type="entry name" value="PAH"/>
</dbReference>
<dbReference type="PROSITE" id="PS51477">
    <property type="entry name" value="PAH"/>
    <property type="match status" value="1"/>
</dbReference>
<feature type="transmembrane region" description="Helical" evidence="6">
    <location>
        <begin position="295"/>
        <end position="318"/>
    </location>
</feature>
<feature type="region of interest" description="Disordered" evidence="5">
    <location>
        <begin position="430"/>
        <end position="449"/>
    </location>
</feature>
<evidence type="ECO:0000256" key="6">
    <source>
        <dbReference type="SAM" id="Phobius"/>
    </source>
</evidence>
<dbReference type="Gene3D" id="1.20.1160.11">
    <property type="entry name" value="Paired amphipathic helix"/>
    <property type="match status" value="1"/>
</dbReference>
<keyword evidence="6" id="KW-0812">Transmembrane</keyword>
<keyword evidence="8" id="KW-1185">Reference proteome</keyword>
<evidence type="ECO:0000256" key="4">
    <source>
        <dbReference type="SAM" id="Coils"/>
    </source>
</evidence>
<keyword evidence="6" id="KW-1133">Transmembrane helix</keyword>
<dbReference type="Pfam" id="PF02671">
    <property type="entry name" value="PAH"/>
    <property type="match status" value="1"/>
</dbReference>
<evidence type="ECO:0000256" key="2">
    <source>
        <dbReference type="ARBA" id="ARBA00023242"/>
    </source>
</evidence>
<dbReference type="SUPFAM" id="SSF47762">
    <property type="entry name" value="PAH2 domain"/>
    <property type="match status" value="1"/>
</dbReference>
<dbReference type="InterPro" id="IPR036600">
    <property type="entry name" value="PAH_sf"/>
</dbReference>
<dbReference type="EMBL" id="JAOAOG010000195">
    <property type="protein sequence ID" value="KAJ6241128.1"/>
    <property type="molecule type" value="Genomic_DNA"/>
</dbReference>
<organism evidence="7 8">
    <name type="scientific">Anaeramoeba flamelloides</name>
    <dbReference type="NCBI Taxonomy" id="1746091"/>
    <lineage>
        <taxon>Eukaryota</taxon>
        <taxon>Metamonada</taxon>
        <taxon>Anaeramoebidae</taxon>
        <taxon>Anaeramoeba</taxon>
    </lineage>
</organism>
<evidence type="ECO:0000313" key="7">
    <source>
        <dbReference type="EMBL" id="KAJ6241128.1"/>
    </source>
</evidence>
<name>A0ABQ8YA82_9EUKA</name>
<keyword evidence="6" id="KW-0472">Membrane</keyword>
<comment type="caution">
    <text evidence="7">The sequence shown here is derived from an EMBL/GenBank/DDBJ whole genome shotgun (WGS) entry which is preliminary data.</text>
</comment>
<comment type="subcellular location">
    <subcellularLocation>
        <location evidence="1 3">Nucleus</location>
    </subcellularLocation>
</comment>
<proteinExistence type="predicted"/>
<keyword evidence="2 3" id="KW-0539">Nucleus</keyword>
<evidence type="ECO:0000256" key="5">
    <source>
        <dbReference type="SAM" id="MobiDB-lite"/>
    </source>
</evidence>
<gene>
    <name evidence="7" type="ORF">M0813_23317</name>
</gene>
<dbReference type="PANTHER" id="PTHR12346">
    <property type="entry name" value="SIN3B-RELATED"/>
    <property type="match status" value="1"/>
</dbReference>
<protein>
    <submittedName>
        <fullName evidence="7">Paired amphipathic helix sin3-like protein-related</fullName>
    </submittedName>
</protein>
<keyword evidence="4" id="KW-0175">Coiled coil</keyword>
<dbReference type="InterPro" id="IPR039774">
    <property type="entry name" value="Sin3-like"/>
</dbReference>
<reference evidence="7" key="1">
    <citation type="submission" date="2022-08" db="EMBL/GenBank/DDBJ databases">
        <title>Novel sulfate-reducing endosymbionts in the free-living metamonad Anaeramoeba.</title>
        <authorList>
            <person name="Jerlstrom-Hultqvist J."/>
            <person name="Cepicka I."/>
            <person name="Gallot-Lavallee L."/>
            <person name="Salas-Leiva D."/>
            <person name="Curtis B.A."/>
            <person name="Zahonova K."/>
            <person name="Pipaliya S."/>
            <person name="Dacks J."/>
            <person name="Roger A.J."/>
        </authorList>
    </citation>
    <scope>NUCLEOTIDE SEQUENCE</scope>
    <source>
        <strain evidence="7">Schooner1</strain>
    </source>
</reference>
<evidence type="ECO:0000256" key="3">
    <source>
        <dbReference type="PROSITE-ProRule" id="PRU00810"/>
    </source>
</evidence>
<accession>A0ABQ8YA82</accession>
<evidence type="ECO:0000256" key="1">
    <source>
        <dbReference type="ARBA" id="ARBA00004123"/>
    </source>
</evidence>
<sequence length="551" mass="65085">MNNPFQTNNTKESQQNNIQPVKSVAVPKELENLELASAMDYLKRVSITFRNEPFKYQEFLSVLRSYKENEIGLLSMVLRIMEIFSNQHSLLSGFKQFLPVSLQLCIEMMQKVKNETTTQIKNQISKVLLGYYQGTLRLTQLEEQIKKLLENYPTLLELFDKFLPKYQTQSFNQQTVDTSQSLTNRHNSDFLENTNSNLEKGEKQKNFLLSTQFEKNLKNSKNPLFLNEYLSGINSQELTRNNQQFAQENVNKLNEKEKEKEKEILSNENKNEKFIFQCKKEKANNQNLKTQIRSVLYLLLVLLPDDIFLTIIQLIILFTQQKLTLCELFLLLHDHFERCNLLAIEKYFKSLIQGSYDTNKNQFHEDLLFIQNSFLQNNIITEGPNYTDGQLSKYTQANMNFENDLISQNLKFRRNTIEKKISIFPNSFPNQNTFSNKNQNQTNNRASSRKRYFKEHYNREVSEIERIIKNLETTHNYLIDLLIGLVEKMKKEKEKKADTSNLFNRPFLVQTLYLIYGKKTDQIFQNLEKNPIKACMVITKRIEIKLEQLFQ</sequence>